<reference evidence="2 3" key="1">
    <citation type="submission" date="2015-11" db="EMBL/GenBank/DDBJ databases">
        <title>Genomic Taxonomy of the Vibrionaceae.</title>
        <authorList>
            <person name="Gomez-Gil B."/>
            <person name="Enciso-Ibarra J."/>
        </authorList>
    </citation>
    <scope>NUCLEOTIDE SEQUENCE [LARGE SCALE GENOMIC DNA]</scope>
    <source>
        <strain evidence="2 3">CAIM 912</strain>
    </source>
</reference>
<evidence type="ECO:0000313" key="3">
    <source>
        <dbReference type="Proteomes" id="UP000070529"/>
    </source>
</evidence>
<keyword evidence="2" id="KW-0808">Transferase</keyword>
<feature type="domain" description="N-acetyltransferase" evidence="1">
    <location>
        <begin position="3"/>
        <end position="146"/>
    </location>
</feature>
<dbReference type="EMBL" id="LNTY01000006">
    <property type="protein sequence ID" value="KXF83323.1"/>
    <property type="molecule type" value="Genomic_DNA"/>
</dbReference>
<dbReference type="InterPro" id="IPR016181">
    <property type="entry name" value="Acyl_CoA_acyltransferase"/>
</dbReference>
<comment type="caution">
    <text evidence="2">The sequence shown here is derived from an EMBL/GenBank/DDBJ whole genome shotgun (WGS) entry which is preliminary data.</text>
</comment>
<dbReference type="Pfam" id="PF00583">
    <property type="entry name" value="Acetyltransf_1"/>
    <property type="match status" value="1"/>
</dbReference>
<dbReference type="SUPFAM" id="SSF55729">
    <property type="entry name" value="Acyl-CoA N-acyltransferases (Nat)"/>
    <property type="match status" value="1"/>
</dbReference>
<keyword evidence="3" id="KW-1185">Reference proteome</keyword>
<evidence type="ECO:0000313" key="2">
    <source>
        <dbReference type="EMBL" id="KXF83323.1"/>
    </source>
</evidence>
<sequence length="146" mass="16682">MSLELRSINHQNFYEICQLEVTQSQQHHVDSNAISLAEANFMKFPWYKGIYYDNKPVGFILVNANTVSGKFELWRFMLDKSQQSKGYGRKAIGLLKLALVAEYKISALYTSVVSGLDSPKDFYINCGFVPTGHSVEDREIELYLTI</sequence>
<dbReference type="CDD" id="cd04301">
    <property type="entry name" value="NAT_SF"/>
    <property type="match status" value="1"/>
</dbReference>
<dbReference type="Gene3D" id="3.40.630.30">
    <property type="match status" value="1"/>
</dbReference>
<protein>
    <submittedName>
        <fullName evidence="2">Acetyltransferase</fullName>
    </submittedName>
</protein>
<dbReference type="GO" id="GO:0016747">
    <property type="term" value="F:acyltransferase activity, transferring groups other than amino-acyl groups"/>
    <property type="evidence" value="ECO:0007669"/>
    <property type="project" value="InterPro"/>
</dbReference>
<name>A0A135ICY5_9GAMM</name>
<dbReference type="AlphaFoldDB" id="A0A135ICY5"/>
<gene>
    <name evidence="2" type="ORF">ATN88_06525</name>
</gene>
<dbReference type="InterPro" id="IPR000182">
    <property type="entry name" value="GNAT_dom"/>
</dbReference>
<evidence type="ECO:0000259" key="1">
    <source>
        <dbReference type="PROSITE" id="PS51186"/>
    </source>
</evidence>
<organism evidence="2 3">
    <name type="scientific">Enterovibrio coralii</name>
    <dbReference type="NCBI Taxonomy" id="294935"/>
    <lineage>
        <taxon>Bacteria</taxon>
        <taxon>Pseudomonadati</taxon>
        <taxon>Pseudomonadota</taxon>
        <taxon>Gammaproteobacteria</taxon>
        <taxon>Vibrionales</taxon>
        <taxon>Vibrionaceae</taxon>
        <taxon>Enterovibrio</taxon>
    </lineage>
</organism>
<dbReference type="RefSeq" id="WP_067411506.1">
    <property type="nucleotide sequence ID" value="NZ_LNTY01000006.1"/>
</dbReference>
<proteinExistence type="predicted"/>
<accession>A0A135ICY5</accession>
<dbReference type="Proteomes" id="UP000070529">
    <property type="component" value="Unassembled WGS sequence"/>
</dbReference>
<dbReference type="STRING" id="294935.ATN88_06525"/>
<dbReference type="PROSITE" id="PS51186">
    <property type="entry name" value="GNAT"/>
    <property type="match status" value="1"/>
</dbReference>
<dbReference type="OrthoDB" id="9127144at2"/>